<evidence type="ECO:0000256" key="3">
    <source>
        <dbReference type="ARBA" id="ARBA00022741"/>
    </source>
</evidence>
<dbReference type="EMBL" id="JBBMFF010000271">
    <property type="protein sequence ID" value="MEQ2512355.1"/>
    <property type="molecule type" value="Genomic_DNA"/>
</dbReference>
<evidence type="ECO:0000256" key="7">
    <source>
        <dbReference type="HAMAP-Rule" id="MF_00022"/>
    </source>
</evidence>
<dbReference type="HAMAP" id="MF_00022">
    <property type="entry name" value="Glu_tRNA_synth_type1"/>
    <property type="match status" value="1"/>
</dbReference>
<dbReference type="InterPro" id="IPR001412">
    <property type="entry name" value="aa-tRNA-synth_I_CS"/>
</dbReference>
<organism evidence="10 11">
    <name type="scientific">Faecousia intestinalis</name>
    <dbReference type="NCBI Taxonomy" id="3133167"/>
    <lineage>
        <taxon>Bacteria</taxon>
        <taxon>Bacillati</taxon>
        <taxon>Bacillota</taxon>
        <taxon>Clostridia</taxon>
        <taxon>Eubacteriales</taxon>
        <taxon>Oscillospiraceae</taxon>
        <taxon>Faecousia</taxon>
    </lineage>
</organism>
<dbReference type="Proteomes" id="UP001491552">
    <property type="component" value="Unassembled WGS sequence"/>
</dbReference>
<evidence type="ECO:0000313" key="11">
    <source>
        <dbReference type="Proteomes" id="UP001491552"/>
    </source>
</evidence>
<dbReference type="SUPFAM" id="SSF52374">
    <property type="entry name" value="Nucleotidylyl transferase"/>
    <property type="match status" value="1"/>
</dbReference>
<dbReference type="InterPro" id="IPR045462">
    <property type="entry name" value="aa-tRNA-synth_I_cd-bd"/>
</dbReference>
<dbReference type="Pfam" id="PF19269">
    <property type="entry name" value="Anticodon_2"/>
    <property type="match status" value="1"/>
</dbReference>
<evidence type="ECO:0000256" key="1">
    <source>
        <dbReference type="ARBA" id="ARBA00007894"/>
    </source>
</evidence>
<comment type="caution">
    <text evidence="10">The sequence shown here is derived from an EMBL/GenBank/DDBJ whole genome shotgun (WGS) entry which is preliminary data.</text>
</comment>
<dbReference type="PROSITE" id="PS00178">
    <property type="entry name" value="AA_TRNA_LIGASE_I"/>
    <property type="match status" value="1"/>
</dbReference>
<keyword evidence="2 7" id="KW-0436">Ligase</keyword>
<dbReference type="EC" id="6.1.1.17" evidence="7"/>
<gene>
    <name evidence="7" type="primary">gltX</name>
    <name evidence="10" type="ORF">WMO66_14085</name>
</gene>
<feature type="domain" description="Aminoacyl-tRNA synthetase class I anticodon-binding" evidence="9">
    <location>
        <begin position="506"/>
        <end position="543"/>
    </location>
</feature>
<dbReference type="InterPro" id="IPR020058">
    <property type="entry name" value="Glu/Gln-tRNA-synth_Ib_cat-dom"/>
</dbReference>
<comment type="similarity">
    <text evidence="1 7">Belongs to the class-I aminoacyl-tRNA synthetase family. Glutamate--tRNA ligase type 1 subfamily.</text>
</comment>
<dbReference type="PANTHER" id="PTHR43311">
    <property type="entry name" value="GLUTAMATE--TRNA LIGASE"/>
    <property type="match status" value="1"/>
</dbReference>
<comment type="caution">
    <text evidence="7">Lacks conserved residue(s) required for the propagation of feature annotation.</text>
</comment>
<evidence type="ECO:0000256" key="6">
    <source>
        <dbReference type="ARBA" id="ARBA00023146"/>
    </source>
</evidence>
<reference evidence="10 11" key="1">
    <citation type="submission" date="2024-03" db="EMBL/GenBank/DDBJ databases">
        <title>Human intestinal bacterial collection.</title>
        <authorList>
            <person name="Pauvert C."/>
            <person name="Hitch T.C.A."/>
            <person name="Clavel T."/>
        </authorList>
    </citation>
    <scope>NUCLEOTIDE SEQUENCE [LARGE SCALE GENOMIC DNA]</scope>
    <source>
        <strain evidence="10 11">CLA-AA-H192</strain>
    </source>
</reference>
<dbReference type="Pfam" id="PF00749">
    <property type="entry name" value="tRNA-synt_1c"/>
    <property type="match status" value="1"/>
</dbReference>
<dbReference type="PRINTS" id="PR00987">
    <property type="entry name" value="TRNASYNTHGLU"/>
</dbReference>
<comment type="subcellular location">
    <subcellularLocation>
        <location evidence="7">Cytoplasm</location>
    </subcellularLocation>
</comment>
<comment type="function">
    <text evidence="7">Catalyzes the attachment of glutamate to tRNA(Glu) in a two-step reaction: glutamate is first activated by ATP to form Glu-AMP and then transferred to the acceptor end of tRNA(Glu).</text>
</comment>
<comment type="subunit">
    <text evidence="7">Monomer.</text>
</comment>
<dbReference type="InterPro" id="IPR014729">
    <property type="entry name" value="Rossmann-like_a/b/a_fold"/>
</dbReference>
<dbReference type="InterPro" id="IPR020751">
    <property type="entry name" value="aa-tRNA-synth_I_codon-bd_sub2"/>
</dbReference>
<name>A0ABV1GAF0_9FIRM</name>
<evidence type="ECO:0000256" key="5">
    <source>
        <dbReference type="ARBA" id="ARBA00022917"/>
    </source>
</evidence>
<comment type="catalytic activity">
    <reaction evidence="7">
        <text>tRNA(Glu) + L-glutamate + ATP = L-glutamyl-tRNA(Glu) + AMP + diphosphate</text>
        <dbReference type="Rhea" id="RHEA:23540"/>
        <dbReference type="Rhea" id="RHEA-COMP:9663"/>
        <dbReference type="Rhea" id="RHEA-COMP:9680"/>
        <dbReference type="ChEBI" id="CHEBI:29985"/>
        <dbReference type="ChEBI" id="CHEBI:30616"/>
        <dbReference type="ChEBI" id="CHEBI:33019"/>
        <dbReference type="ChEBI" id="CHEBI:78442"/>
        <dbReference type="ChEBI" id="CHEBI:78520"/>
        <dbReference type="ChEBI" id="CHEBI:456215"/>
        <dbReference type="EC" id="6.1.1.17"/>
    </reaction>
</comment>
<dbReference type="RefSeq" id="WP_349136985.1">
    <property type="nucleotide sequence ID" value="NZ_JBBMFF010000271.1"/>
</dbReference>
<dbReference type="PANTHER" id="PTHR43311:SF2">
    <property type="entry name" value="GLUTAMATE--TRNA LIGASE, MITOCHONDRIAL-RELATED"/>
    <property type="match status" value="1"/>
</dbReference>
<evidence type="ECO:0000259" key="8">
    <source>
        <dbReference type="Pfam" id="PF00749"/>
    </source>
</evidence>
<dbReference type="InterPro" id="IPR008925">
    <property type="entry name" value="aa_tRNA-synth_I_cd-bd_sf"/>
</dbReference>
<proteinExistence type="inferred from homology"/>
<evidence type="ECO:0000256" key="4">
    <source>
        <dbReference type="ARBA" id="ARBA00022840"/>
    </source>
</evidence>
<feature type="short sequence motif" description="'HIGH' region" evidence="7">
    <location>
        <begin position="41"/>
        <end position="51"/>
    </location>
</feature>
<evidence type="ECO:0000259" key="9">
    <source>
        <dbReference type="Pfam" id="PF19269"/>
    </source>
</evidence>
<evidence type="ECO:0000256" key="2">
    <source>
        <dbReference type="ARBA" id="ARBA00022598"/>
    </source>
</evidence>
<keyword evidence="4 7" id="KW-0067">ATP-binding</keyword>
<feature type="binding site" evidence="7">
    <location>
        <position position="295"/>
    </location>
    <ligand>
        <name>ATP</name>
        <dbReference type="ChEBI" id="CHEBI:30616"/>
    </ligand>
</feature>
<keyword evidence="7" id="KW-0963">Cytoplasm</keyword>
<dbReference type="GO" id="GO:0004818">
    <property type="term" value="F:glutamate-tRNA ligase activity"/>
    <property type="evidence" value="ECO:0007669"/>
    <property type="project" value="UniProtKB-EC"/>
</dbReference>
<dbReference type="InterPro" id="IPR000924">
    <property type="entry name" value="Glu/Gln-tRNA-synth"/>
</dbReference>
<feature type="domain" description="Glutamyl/glutaminyl-tRNA synthetase class Ib catalytic" evidence="8">
    <location>
        <begin position="35"/>
        <end position="323"/>
    </location>
</feature>
<keyword evidence="11" id="KW-1185">Reference proteome</keyword>
<accession>A0ABV1GAF0</accession>
<feature type="short sequence motif" description="'KMSKS' region" evidence="7">
    <location>
        <begin position="292"/>
        <end position="296"/>
    </location>
</feature>
<protein>
    <recommendedName>
        <fullName evidence="7">Glutamate--tRNA ligase</fullName>
        <ecNumber evidence="7">6.1.1.17</ecNumber>
    </recommendedName>
    <alternativeName>
        <fullName evidence="7">Glutamyl-tRNA synthetase</fullName>
        <shortName evidence="7">GluRS</shortName>
    </alternativeName>
</protein>
<dbReference type="Gene3D" id="1.10.10.350">
    <property type="match status" value="1"/>
</dbReference>
<keyword evidence="3 7" id="KW-0547">Nucleotide-binding</keyword>
<dbReference type="SUPFAM" id="SSF48163">
    <property type="entry name" value="An anticodon-binding domain of class I aminoacyl-tRNA synthetases"/>
    <property type="match status" value="1"/>
</dbReference>
<dbReference type="InterPro" id="IPR004527">
    <property type="entry name" value="Glu-tRNA-ligase_bac/mito"/>
</dbReference>
<evidence type="ECO:0000313" key="10">
    <source>
        <dbReference type="EMBL" id="MEQ2512355.1"/>
    </source>
</evidence>
<keyword evidence="5 7" id="KW-0648">Protein biosynthesis</keyword>
<dbReference type="Gene3D" id="3.40.50.620">
    <property type="entry name" value="HUPs"/>
    <property type="match status" value="1"/>
</dbReference>
<sequence length="547" mass="61143">MDQKALAALLFPDVTETPEDLEARYPARDLPEGAVVTRMAPSPTGFVHLGNLVQGLVAERMAHQSGGVLFLRVEDTDAKREVPGAVEVLINTLKHYGIHFDEGATIDGDSGAYGPYRQRQRAAIYHVYARQLVLQGDAYPCFCTEEELTAMRAEQEAKKVNFGYYGEYAVWRDSPIEDVEAAIAAGKPWVLRFRSTGSIENKFKYSDLVKGTLTVTENDIDQVLLKSDGIPTYHFAHAVDDHLMRTTHVVRGDEWLPSLPFHLQLFRALGFRIPKYVHIGPLMKMDGTSKRKLSKRKDPELALTYYKAEGFPVRAVYEYVMTLLNSNYEDWRKANPTASSDDFKFSCKKLNPAGALFDYAKLCDVSKNEIARLDAAEVYDLALEYAKEFDPDFAAALESDPEYARSILAIGRGGKKPRKDLTTWKDVRPYMAFFYDGLFTPGEFPAQFDGAVVRGILEKFLQTYDPADDAAVWFDKVKALTAEAGFCADMKAYKADPAAWPGSVADVSTFLRIAVTGKTNSPDLYTVMQLLGSERTAARIRAAMDRL</sequence>
<dbReference type="InterPro" id="IPR049940">
    <property type="entry name" value="GluQ/Sye"/>
</dbReference>
<keyword evidence="6 7" id="KW-0030">Aminoacyl-tRNA synthetase</keyword>